<evidence type="ECO:0000313" key="2">
    <source>
        <dbReference type="EMBL" id="PWZ27741.1"/>
    </source>
</evidence>
<reference evidence="2 3" key="1">
    <citation type="journal article" date="2018" name="Nat. Genet.">
        <title>Extensive intraspecific gene order and gene structural variations between Mo17 and other maize genomes.</title>
        <authorList>
            <person name="Sun S."/>
            <person name="Zhou Y."/>
            <person name="Chen J."/>
            <person name="Shi J."/>
            <person name="Zhao H."/>
            <person name="Zhao H."/>
            <person name="Song W."/>
            <person name="Zhang M."/>
            <person name="Cui Y."/>
            <person name="Dong X."/>
            <person name="Liu H."/>
            <person name="Ma X."/>
            <person name="Jiao Y."/>
            <person name="Wang B."/>
            <person name="Wei X."/>
            <person name="Stein J.C."/>
            <person name="Glaubitz J.C."/>
            <person name="Lu F."/>
            <person name="Yu G."/>
            <person name="Liang C."/>
            <person name="Fengler K."/>
            <person name="Li B."/>
            <person name="Rafalski A."/>
            <person name="Schnable P.S."/>
            <person name="Ware D.H."/>
            <person name="Buckler E.S."/>
            <person name="Lai J."/>
        </authorList>
    </citation>
    <scope>NUCLEOTIDE SEQUENCE [LARGE SCALE GENOMIC DNA]</scope>
    <source>
        <strain evidence="3">cv. Missouri 17</strain>
        <tissue evidence="2">Seedling</tissue>
    </source>
</reference>
<feature type="region of interest" description="Disordered" evidence="1">
    <location>
        <begin position="227"/>
        <end position="247"/>
    </location>
</feature>
<dbReference type="AlphaFoldDB" id="A0A3L6F608"/>
<sequence length="271" mass="28990">MRQWKSLVPALHLHGPAASCFPHPPSPSPPRGDDDEETDLLPAAPPQLAGAALAVRLVGCDGRVRAYAPPVTARELMQEHPRHLVCRADALLIGERIPAVAPAEELQPGEAYFLLPAHLFRSVLSFVSLASSLLLLLSTTASASGKKPAAARPFELHRTASGTLQIKFSDDFLLPDAAKVAAPPQQQQPAVLLRGDERLAKDYEELVGYGKSRRWAPKLETIQELAAPAAAADPAPPSAGRGRSSRALPFLARLGRRRRRRDACSAVACSG</sequence>
<evidence type="ECO:0000256" key="1">
    <source>
        <dbReference type="SAM" id="MobiDB-lite"/>
    </source>
</evidence>
<feature type="region of interest" description="Disordered" evidence="1">
    <location>
        <begin position="18"/>
        <end position="42"/>
    </location>
</feature>
<protein>
    <recommendedName>
        <fullName evidence="4">DUF4228 domain protein</fullName>
    </recommendedName>
</protein>
<dbReference type="InterPro" id="IPR025322">
    <property type="entry name" value="PADRE_dom"/>
</dbReference>
<dbReference type="PANTHER" id="PTHR33052">
    <property type="entry name" value="DUF4228 DOMAIN PROTEIN-RELATED"/>
    <property type="match status" value="1"/>
</dbReference>
<evidence type="ECO:0000313" key="3">
    <source>
        <dbReference type="Proteomes" id="UP000251960"/>
    </source>
</evidence>
<organism evidence="2 3">
    <name type="scientific">Zea mays</name>
    <name type="common">Maize</name>
    <dbReference type="NCBI Taxonomy" id="4577"/>
    <lineage>
        <taxon>Eukaryota</taxon>
        <taxon>Viridiplantae</taxon>
        <taxon>Streptophyta</taxon>
        <taxon>Embryophyta</taxon>
        <taxon>Tracheophyta</taxon>
        <taxon>Spermatophyta</taxon>
        <taxon>Magnoliopsida</taxon>
        <taxon>Liliopsida</taxon>
        <taxon>Poales</taxon>
        <taxon>Poaceae</taxon>
        <taxon>PACMAD clade</taxon>
        <taxon>Panicoideae</taxon>
        <taxon>Andropogonodae</taxon>
        <taxon>Andropogoneae</taxon>
        <taxon>Tripsacinae</taxon>
        <taxon>Zea</taxon>
    </lineage>
</organism>
<name>A0A3L6F608_MAIZE</name>
<dbReference type="EMBL" id="NCVQ01000005">
    <property type="protein sequence ID" value="PWZ27741.1"/>
    <property type="molecule type" value="Genomic_DNA"/>
</dbReference>
<dbReference type="ExpressionAtlas" id="A0A3L6F608">
    <property type="expression patterns" value="baseline and differential"/>
</dbReference>
<dbReference type="Pfam" id="PF14009">
    <property type="entry name" value="PADRE"/>
    <property type="match status" value="1"/>
</dbReference>
<dbReference type="Proteomes" id="UP000251960">
    <property type="component" value="Chromosome 4"/>
</dbReference>
<accession>A0A3L6F608</accession>
<gene>
    <name evidence="2" type="ORF">Zm00014a_043026</name>
</gene>
<proteinExistence type="predicted"/>
<evidence type="ECO:0008006" key="4">
    <source>
        <dbReference type="Google" id="ProtNLM"/>
    </source>
</evidence>
<comment type="caution">
    <text evidence="2">The sequence shown here is derived from an EMBL/GenBank/DDBJ whole genome shotgun (WGS) entry which is preliminary data.</text>
</comment>